<accession>A0A3E0D9T4</accession>
<dbReference type="AlphaFoldDB" id="A0A3E0D9T4"/>
<organism evidence="1 2">
    <name type="scientific">Algoriphagus antarcticus</name>
    <dbReference type="NCBI Taxonomy" id="238540"/>
    <lineage>
        <taxon>Bacteria</taxon>
        <taxon>Pseudomonadati</taxon>
        <taxon>Bacteroidota</taxon>
        <taxon>Cytophagia</taxon>
        <taxon>Cytophagales</taxon>
        <taxon>Cyclobacteriaceae</taxon>
        <taxon>Algoriphagus</taxon>
    </lineage>
</organism>
<dbReference type="Gene3D" id="1.20.120.450">
    <property type="entry name" value="dinb family like domain"/>
    <property type="match status" value="1"/>
</dbReference>
<dbReference type="EMBL" id="QUNF01000036">
    <property type="protein sequence ID" value="REG78308.1"/>
    <property type="molecule type" value="Genomic_DNA"/>
</dbReference>
<gene>
    <name evidence="1" type="ORF">C8N25_1361</name>
</gene>
<sequence>MYIKMIEKKLEKLKADTQAQFGIMTPQHMVEHLTVTIKISYNRIKIPEFELSEKQKFQKTALLDTSIEFPQGVKAPGMNVGELMALRSSNLKEAKEQLLASLTDYNTFFEMDPTATTIHPRFSKLNYAEWERFHPKHFKHHFKQFGIWE</sequence>
<protein>
    <recommendedName>
        <fullName evidence="3">Oxepin-CoA hydrolase/3-oxo-5,6-dehydrosuberyl-CoA semialdehyde dehydrogenase</fullName>
    </recommendedName>
</protein>
<proteinExistence type="predicted"/>
<evidence type="ECO:0000313" key="2">
    <source>
        <dbReference type="Proteomes" id="UP000256405"/>
    </source>
</evidence>
<dbReference type="RefSeq" id="WP_086544019.1">
    <property type="nucleotide sequence ID" value="NZ_MSSW01000105.1"/>
</dbReference>
<evidence type="ECO:0000313" key="1">
    <source>
        <dbReference type="EMBL" id="REG78308.1"/>
    </source>
</evidence>
<evidence type="ECO:0008006" key="3">
    <source>
        <dbReference type="Google" id="ProtNLM"/>
    </source>
</evidence>
<reference evidence="1 2" key="1">
    <citation type="submission" date="2018-08" db="EMBL/GenBank/DDBJ databases">
        <title>Genomic Encyclopedia of Archaeal and Bacterial Type Strains, Phase II (KMG-II): from individual species to whole genera.</title>
        <authorList>
            <person name="Goeker M."/>
        </authorList>
    </citation>
    <scope>NUCLEOTIDE SEQUENCE [LARGE SCALE GENOMIC DNA]</scope>
    <source>
        <strain evidence="1 2">DSM 15986</strain>
    </source>
</reference>
<dbReference type="OrthoDB" id="2599194at2"/>
<comment type="caution">
    <text evidence="1">The sequence shown here is derived from an EMBL/GenBank/DDBJ whole genome shotgun (WGS) entry which is preliminary data.</text>
</comment>
<dbReference type="InterPro" id="IPR034660">
    <property type="entry name" value="DinB/YfiT-like"/>
</dbReference>
<name>A0A3E0D9T4_9BACT</name>
<keyword evidence="2" id="KW-1185">Reference proteome</keyword>
<dbReference type="Proteomes" id="UP000256405">
    <property type="component" value="Unassembled WGS sequence"/>
</dbReference>